<feature type="domain" description="DUF2169" evidence="1">
    <location>
        <begin position="22"/>
        <end position="301"/>
    </location>
</feature>
<gene>
    <name evidence="2" type="ORF">ERS008667_04197</name>
</gene>
<dbReference type="InterPro" id="IPR018683">
    <property type="entry name" value="DUF2169"/>
</dbReference>
<sequence>MWSLDNQTPYVAERGWIRDINGAEVWIVVVKATYDILPDGTTLLSSRQQAVNTGTVFYPESDELRYEMDLGPEKSATDIILNGHAWSSGNRQVTSLPVGLKVGPVCRLARVYGDRIWDGNTYGQPSTFTQFPLRYIHMSSGSLEDNYVNPLGIKQDSNPKKGQSRLPNIEFISKSGDPEDLLGFGPVPRHWPGRRCYAGTYDQHWQDNRAPLLPEDLDPRFWQISSPMQYGAGRLKGKEVVTLANLTPPEFSASELLSFAIPRLSLNFRTRFFDGSTMVHRGSIHTILIEPDYPRLSVVWHTALPCHRQVNQLDSTTITEKKRLMVKVSELPTRFAEWERL</sequence>
<evidence type="ECO:0000313" key="2">
    <source>
        <dbReference type="EMBL" id="CNI73173.1"/>
    </source>
</evidence>
<dbReference type="AlphaFoldDB" id="A0A0T9RN73"/>
<proteinExistence type="predicted"/>
<dbReference type="Pfam" id="PF09937">
    <property type="entry name" value="DUF2169"/>
    <property type="match status" value="1"/>
</dbReference>
<protein>
    <submittedName>
        <fullName evidence="2">Uncharacterized protein conserved in bacteria</fullName>
    </submittedName>
</protein>
<organism evidence="2 3">
    <name type="scientific">Yersinia similis</name>
    <dbReference type="NCBI Taxonomy" id="367190"/>
    <lineage>
        <taxon>Bacteria</taxon>
        <taxon>Pseudomonadati</taxon>
        <taxon>Pseudomonadota</taxon>
        <taxon>Gammaproteobacteria</taxon>
        <taxon>Enterobacterales</taxon>
        <taxon>Yersiniaceae</taxon>
        <taxon>Yersinia</taxon>
    </lineage>
</organism>
<evidence type="ECO:0000259" key="1">
    <source>
        <dbReference type="Pfam" id="PF09937"/>
    </source>
</evidence>
<accession>A0A0T9RN73</accession>
<evidence type="ECO:0000313" key="3">
    <source>
        <dbReference type="Proteomes" id="UP000038204"/>
    </source>
</evidence>
<name>A0A0T9RN73_9GAMM</name>
<dbReference type="RefSeq" id="WP_049601614.1">
    <property type="nucleotide sequence ID" value="NZ_CABIHS010000086.1"/>
</dbReference>
<dbReference type="EMBL" id="CQBK01000056">
    <property type="protein sequence ID" value="CNI73173.1"/>
    <property type="molecule type" value="Genomic_DNA"/>
</dbReference>
<reference evidence="2 3" key="1">
    <citation type="submission" date="2015-03" db="EMBL/GenBank/DDBJ databases">
        <authorList>
            <person name="Murphy D."/>
        </authorList>
    </citation>
    <scope>NUCLEOTIDE SEQUENCE [LARGE SCALE GENOMIC DNA]</scope>
    <source>
        <strain evidence="2 3">Y233</strain>
    </source>
</reference>
<dbReference type="Proteomes" id="UP000038204">
    <property type="component" value="Unassembled WGS sequence"/>
</dbReference>